<dbReference type="PANTHER" id="PTHR21261:SF2">
    <property type="entry name" value="GH04238P-RELATED"/>
    <property type="match status" value="1"/>
</dbReference>
<dbReference type="OrthoDB" id="3626597at2759"/>
<protein>
    <submittedName>
        <fullName evidence="1">Uncharacterized protein</fullName>
    </submittedName>
</protein>
<dbReference type="AlphaFoldDB" id="A0A9P0IWM2"/>
<dbReference type="Proteomes" id="UP001153620">
    <property type="component" value="Chromosome 2"/>
</dbReference>
<accession>A0A9P0IWM2</accession>
<evidence type="ECO:0000313" key="1">
    <source>
        <dbReference type="EMBL" id="CAH1717768.1"/>
    </source>
</evidence>
<name>A0A9P0IWM2_9DIPT</name>
<dbReference type="EMBL" id="OU895878">
    <property type="protein sequence ID" value="CAH1717768.1"/>
    <property type="molecule type" value="Genomic_DNA"/>
</dbReference>
<gene>
    <name evidence="1" type="ORF">CHIRRI_LOCUS5229</name>
</gene>
<proteinExistence type="predicted"/>
<sequence length="275" mass="32843">MDVSCVKITKISVPSTYVIDYNYCRPLILDCDYEFRLSDVGFVLKWYHNSHLIYQWIPPRKPYIFSSFKYHINTSFISNNDDLKYRYRGIQLKPHYNLTGDWMCSVQTYSTRDRQIKRMQVIVPEKSFELYHHDLNFFMIESQIFIVICTVKTIYPEPDLNIVINNNFSVISEERSECDENGFFNKSIMARIDKNFIPSPSSINCILEINGTDYIKKKRFIYYDYKYDKNHPDVRKAYSSRHSLNGSNKIYYRETELIALFIFNVLMMFVSCVEL</sequence>
<keyword evidence="2" id="KW-1185">Reference proteome</keyword>
<reference evidence="1" key="1">
    <citation type="submission" date="2022-01" db="EMBL/GenBank/DDBJ databases">
        <authorList>
            <person name="King R."/>
        </authorList>
    </citation>
    <scope>NUCLEOTIDE SEQUENCE</scope>
</reference>
<evidence type="ECO:0000313" key="2">
    <source>
        <dbReference type="Proteomes" id="UP001153620"/>
    </source>
</evidence>
<reference evidence="1" key="2">
    <citation type="submission" date="2022-10" db="EMBL/GenBank/DDBJ databases">
        <authorList>
            <consortium name="ENA_rothamsted_submissions"/>
            <consortium name="culmorum"/>
            <person name="King R."/>
        </authorList>
    </citation>
    <scope>NUCLEOTIDE SEQUENCE</scope>
</reference>
<organism evidence="1 2">
    <name type="scientific">Chironomus riparius</name>
    <dbReference type="NCBI Taxonomy" id="315576"/>
    <lineage>
        <taxon>Eukaryota</taxon>
        <taxon>Metazoa</taxon>
        <taxon>Ecdysozoa</taxon>
        <taxon>Arthropoda</taxon>
        <taxon>Hexapoda</taxon>
        <taxon>Insecta</taxon>
        <taxon>Pterygota</taxon>
        <taxon>Neoptera</taxon>
        <taxon>Endopterygota</taxon>
        <taxon>Diptera</taxon>
        <taxon>Nematocera</taxon>
        <taxon>Chironomoidea</taxon>
        <taxon>Chironomidae</taxon>
        <taxon>Chironominae</taxon>
        <taxon>Chironomus</taxon>
    </lineage>
</organism>
<dbReference type="PANTHER" id="PTHR21261">
    <property type="entry name" value="BEAT PROTEIN"/>
    <property type="match status" value="1"/>
</dbReference>